<dbReference type="RefSeq" id="WP_119971675.1">
    <property type="nucleotide sequence ID" value="NZ_CP032416.1"/>
</dbReference>
<dbReference type="Pfam" id="PF03787">
    <property type="entry name" value="RAMPs"/>
    <property type="match status" value="1"/>
</dbReference>
<evidence type="ECO:0000313" key="4">
    <source>
        <dbReference type="Proteomes" id="UP000266301"/>
    </source>
</evidence>
<sequence>MCLNRKCLNRKYFLKSITDLCSSGSDKKNIEFRLTEVKASMRFWWRALNYYDDAQKLWKDERKIFGDGDSIKSPIVFRLLNEDKESNGCYGKHIVGWDYKNNIGRSIKCISPGKEISFEMSLYKRKIPEKDFTDKSISFYDSLLKLSFILGGIGKRSRRGCGAFYISDKYDCDHKITSINIYNNIIRFMKNIGIDNYYNFSNNGSLIISRKKVDCNLEYPYIEQVMISSRVISENDFYVNKIKRAIDECKKDKINYKVSDGRLACPVYVTCYGDDRDRIIPIIVKLHNTSKISGQNYDDSKYYNKFKEMIL</sequence>
<reference evidence="3 4" key="1">
    <citation type="journal article" date="2019" name="Int. J. Syst. Evol. Microbiol.">
        <title>Clostridium fermenticellae sp. nov., isolated from the mud in a fermentation cellar for the production of the Chinese liquor, baijiu.</title>
        <authorList>
            <person name="Xu P.X."/>
            <person name="Chai L.J."/>
            <person name="Qiu T."/>
            <person name="Zhang X.J."/>
            <person name="Lu Z.M."/>
            <person name="Xiao C."/>
            <person name="Wang S.T."/>
            <person name="Shen C.H."/>
            <person name="Shi J.S."/>
            <person name="Xu Z.H."/>
        </authorList>
    </citation>
    <scope>NUCLEOTIDE SEQUENCE [LARGE SCALE GENOMIC DNA]</scope>
    <source>
        <strain evidence="3 4">JN500901</strain>
    </source>
</reference>
<dbReference type="InterPro" id="IPR005537">
    <property type="entry name" value="RAMP_III_fam"/>
</dbReference>
<name>A0A386H3E6_9CLOT</name>
<dbReference type="KEGG" id="cfer:D4Z93_06800"/>
<keyword evidence="1" id="KW-0051">Antiviral defense</keyword>
<dbReference type="Proteomes" id="UP000266301">
    <property type="component" value="Chromosome"/>
</dbReference>
<dbReference type="NCBIfam" id="TIGR01894">
    <property type="entry name" value="cas_TM1795_cmr1"/>
    <property type="match status" value="1"/>
</dbReference>
<dbReference type="InterPro" id="IPR007522">
    <property type="entry name" value="CRISPR-assoc_prot_TM1795"/>
</dbReference>
<keyword evidence="4" id="KW-1185">Reference proteome</keyword>
<dbReference type="EMBL" id="CP032416">
    <property type="protein sequence ID" value="AYD40241.1"/>
    <property type="molecule type" value="Genomic_DNA"/>
</dbReference>
<evidence type="ECO:0000313" key="3">
    <source>
        <dbReference type="EMBL" id="AYD40241.1"/>
    </source>
</evidence>
<evidence type="ECO:0000259" key="2">
    <source>
        <dbReference type="Pfam" id="PF03787"/>
    </source>
</evidence>
<dbReference type="AlphaFoldDB" id="A0A386H3E6"/>
<protein>
    <submittedName>
        <fullName evidence="3">Type III-B CRISPR module RAMP protein Cmr1</fullName>
    </submittedName>
</protein>
<dbReference type="GO" id="GO:0051607">
    <property type="term" value="P:defense response to virus"/>
    <property type="evidence" value="ECO:0007669"/>
    <property type="project" value="UniProtKB-KW"/>
</dbReference>
<dbReference type="OrthoDB" id="190500at2"/>
<feature type="domain" description="CRISPR type III-associated protein" evidence="2">
    <location>
        <begin position="26"/>
        <end position="164"/>
    </location>
</feature>
<gene>
    <name evidence="3" type="primary">cmr1</name>
    <name evidence="3" type="ORF">D4Z93_06800</name>
</gene>
<proteinExistence type="predicted"/>
<organism evidence="3 4">
    <name type="scientific">Clostridium fermenticellae</name>
    <dbReference type="NCBI Taxonomy" id="2068654"/>
    <lineage>
        <taxon>Bacteria</taxon>
        <taxon>Bacillati</taxon>
        <taxon>Bacillota</taxon>
        <taxon>Clostridia</taxon>
        <taxon>Eubacteriales</taxon>
        <taxon>Clostridiaceae</taxon>
        <taxon>Clostridium</taxon>
    </lineage>
</organism>
<evidence type="ECO:0000256" key="1">
    <source>
        <dbReference type="ARBA" id="ARBA00023118"/>
    </source>
</evidence>
<accession>A0A386H3E6</accession>